<evidence type="ECO:0000256" key="1">
    <source>
        <dbReference type="SAM" id="Phobius"/>
    </source>
</evidence>
<dbReference type="EMBL" id="CP009170">
    <property type="protein sequence ID" value="AIS51957.1"/>
    <property type="molecule type" value="Genomic_DNA"/>
</dbReference>
<organism evidence="2 3">
    <name type="scientific">Thermoanaerobacter kivui</name>
    <name type="common">Acetogenium kivui</name>
    <dbReference type="NCBI Taxonomy" id="2325"/>
    <lineage>
        <taxon>Bacteria</taxon>
        <taxon>Bacillati</taxon>
        <taxon>Bacillota</taxon>
        <taxon>Clostridia</taxon>
        <taxon>Thermoanaerobacterales</taxon>
        <taxon>Thermoanaerobacteraceae</taxon>
        <taxon>Thermoanaerobacter</taxon>
    </lineage>
</organism>
<sequence length="60" mass="6677">MIVTIFLIGCMFAIIGLFEKFGFANAKVIIASVIEGLFIALNIVVYLMAKSFVERLYKGE</sequence>
<keyword evidence="1" id="KW-1133">Transmembrane helix</keyword>
<feature type="transmembrane region" description="Helical" evidence="1">
    <location>
        <begin position="28"/>
        <end position="49"/>
    </location>
</feature>
<accession>A0A097AQ91</accession>
<keyword evidence="1" id="KW-0812">Transmembrane</keyword>
<keyword evidence="1" id="KW-0472">Membrane</keyword>
<dbReference type="KEGG" id="tki:TKV_c07740"/>
<gene>
    <name evidence="2" type="ORF">TKV_c07740</name>
</gene>
<protein>
    <submittedName>
        <fullName evidence="2">Uncharacterized protein</fullName>
    </submittedName>
</protein>
<reference evidence="3" key="1">
    <citation type="journal article" date="2015" name="Genome Announc.">
        <title>Whole-Genome Sequences of 80 Environmental and Clinical Isolates of Burkholderia pseudomallei.</title>
        <authorList>
            <person name="Johnson S.L."/>
            <person name="Baker A.L."/>
            <person name="Chain P.S."/>
            <person name="Currie B.J."/>
            <person name="Daligault H.E."/>
            <person name="Davenport K.W."/>
            <person name="Davis C.B."/>
            <person name="Inglis T.J."/>
            <person name="Kaestli M."/>
            <person name="Koren S."/>
            <person name="Mayo M."/>
            <person name="Merritt A.J."/>
            <person name="Price E.P."/>
            <person name="Sarovich D.S."/>
            <person name="Warner J."/>
            <person name="Rosovitz M.J."/>
        </authorList>
    </citation>
    <scope>NUCLEOTIDE SEQUENCE [LARGE SCALE GENOMIC DNA]</scope>
    <source>
        <strain evidence="3">DSM 2030</strain>
    </source>
</reference>
<dbReference type="AlphaFoldDB" id="A0A097AQ91"/>
<evidence type="ECO:0000313" key="3">
    <source>
        <dbReference type="Proteomes" id="UP000029669"/>
    </source>
</evidence>
<proteinExistence type="predicted"/>
<evidence type="ECO:0000313" key="2">
    <source>
        <dbReference type="EMBL" id="AIS51957.1"/>
    </source>
</evidence>
<keyword evidence="3" id="KW-1185">Reference proteome</keyword>
<dbReference type="HOGENOM" id="CLU_2940322_0_0_9"/>
<dbReference type="Proteomes" id="UP000029669">
    <property type="component" value="Chromosome"/>
</dbReference>
<name>A0A097AQ91_THEKI</name>